<organism evidence="2 3">
    <name type="scientific">Halanaerobium congolense</name>
    <dbReference type="NCBI Taxonomy" id="54121"/>
    <lineage>
        <taxon>Bacteria</taxon>
        <taxon>Bacillati</taxon>
        <taxon>Bacillota</taxon>
        <taxon>Clostridia</taxon>
        <taxon>Halanaerobiales</taxon>
        <taxon>Halanaerobiaceae</taxon>
        <taxon>Halanaerobium</taxon>
    </lineage>
</organism>
<evidence type="ECO:0000313" key="3">
    <source>
        <dbReference type="Proteomes" id="UP000324896"/>
    </source>
</evidence>
<name>A0A1G6QID3_9FIRM</name>
<evidence type="ECO:0000313" key="2">
    <source>
        <dbReference type="EMBL" id="SDC92068.1"/>
    </source>
</evidence>
<gene>
    <name evidence="2" type="ORF">SAMN04488597_11838</name>
</gene>
<feature type="region of interest" description="Disordered" evidence="1">
    <location>
        <begin position="132"/>
        <end position="152"/>
    </location>
</feature>
<dbReference type="AlphaFoldDB" id="A0A1G6QID3"/>
<feature type="compositionally biased region" description="Basic and acidic residues" evidence="1">
    <location>
        <begin position="141"/>
        <end position="152"/>
    </location>
</feature>
<protein>
    <submittedName>
        <fullName evidence="2">Uncharacterized protein</fullName>
    </submittedName>
</protein>
<evidence type="ECO:0000256" key="1">
    <source>
        <dbReference type="SAM" id="MobiDB-lite"/>
    </source>
</evidence>
<reference evidence="2 3" key="1">
    <citation type="submission" date="2016-10" db="EMBL/GenBank/DDBJ databases">
        <authorList>
            <person name="Varghese N."/>
            <person name="Submissions S."/>
        </authorList>
    </citation>
    <scope>NUCLEOTIDE SEQUENCE [LARGE SCALE GENOMIC DNA]</scope>
    <source>
        <strain evidence="2 3">WG10</strain>
    </source>
</reference>
<dbReference type="EMBL" id="FMYT01000018">
    <property type="protein sequence ID" value="SDC92068.1"/>
    <property type="molecule type" value="Genomic_DNA"/>
</dbReference>
<sequence length="267" mass="30671">MADTKKEQPIYDEKVNYILTALKNGKSREEIADDLNYSSYKSMDMYIRRKNFLWDADRGTYVPKVDDPGFENKKLTGISSKSDLIISLFADDGSDPKTVAKKVGFNDHKDLADFMKRQNYIWSSDERNYIHQSEMEDDEEEKKKAAPETNGKELAAEIRKQVERQVNVAERLAKFTPVMEFLEENMDSLRELLAATEDGEDSGGEIPHFAVPGTTKTKSVYMADRLAELVTEFSKVRNVSQRDIFEAAVIEYLRKYGYRDAVDSLLR</sequence>
<dbReference type="Proteomes" id="UP000324896">
    <property type="component" value="Unassembled WGS sequence"/>
</dbReference>
<proteinExistence type="predicted"/>
<accession>A0A1G6QID3</accession>
<dbReference type="RefSeq" id="WP_133530908.1">
    <property type="nucleotide sequence ID" value="NZ_FMYT01000018.1"/>
</dbReference>